<accession>A0AB34KWW4</accession>
<dbReference type="GeneID" id="96003772"/>
<protein>
    <recommendedName>
        <fullName evidence="3">F-box domain-containing protein</fullName>
    </recommendedName>
</protein>
<dbReference type="RefSeq" id="XP_069232497.1">
    <property type="nucleotide sequence ID" value="XM_069370934.1"/>
</dbReference>
<evidence type="ECO:0000313" key="2">
    <source>
        <dbReference type="Proteomes" id="UP000803884"/>
    </source>
</evidence>
<name>A0AB34KWW4_9PEZI</name>
<comment type="caution">
    <text evidence="1">The sequence shown here is derived from an EMBL/GenBank/DDBJ whole genome shotgun (WGS) entry which is preliminary data.</text>
</comment>
<dbReference type="EMBL" id="JAAQHG020000005">
    <property type="protein sequence ID" value="KAL1589392.1"/>
    <property type="molecule type" value="Genomic_DNA"/>
</dbReference>
<dbReference type="InterPro" id="IPR038883">
    <property type="entry name" value="AN11006-like"/>
</dbReference>
<dbReference type="PANTHER" id="PTHR42085">
    <property type="entry name" value="F-BOX DOMAIN-CONTAINING PROTEIN"/>
    <property type="match status" value="1"/>
</dbReference>
<keyword evidence="2" id="KW-1185">Reference proteome</keyword>
<organism evidence="1 2">
    <name type="scientific">Cladosporium halotolerans</name>
    <dbReference type="NCBI Taxonomy" id="1052096"/>
    <lineage>
        <taxon>Eukaryota</taxon>
        <taxon>Fungi</taxon>
        <taxon>Dikarya</taxon>
        <taxon>Ascomycota</taxon>
        <taxon>Pezizomycotina</taxon>
        <taxon>Dothideomycetes</taxon>
        <taxon>Dothideomycetidae</taxon>
        <taxon>Cladosporiales</taxon>
        <taxon>Cladosporiaceae</taxon>
        <taxon>Cladosporium</taxon>
    </lineage>
</organism>
<proteinExistence type="predicted"/>
<dbReference type="AlphaFoldDB" id="A0AB34KWW4"/>
<reference evidence="1 2" key="1">
    <citation type="journal article" date="2020" name="Microbiol. Resour. Announc.">
        <title>Draft Genome Sequence of a Cladosporium Species Isolated from the Mesophotic Ascidian Didemnum maculosum.</title>
        <authorList>
            <person name="Gioti A."/>
            <person name="Siaperas R."/>
            <person name="Nikolaivits E."/>
            <person name="Le Goff G."/>
            <person name="Ouazzani J."/>
            <person name="Kotoulas G."/>
            <person name="Topakas E."/>
        </authorList>
    </citation>
    <scope>NUCLEOTIDE SEQUENCE [LARGE SCALE GENOMIC DNA]</scope>
    <source>
        <strain evidence="1 2">TM138-S3</strain>
    </source>
</reference>
<sequence>MSFFASKPPRSRLLDLPAEIREHIFTFAVVPDKKTMVTFCLDKFQKESYEEASQPPITRVSWQVRRESIPLFYECNEFVVHTDDQKAEDAQRWLQHNRAHLSKIRHLALWVRFHPGLGSIAPPRGVIGVYLSHDARTGCWAVREYWRWITVVRKPAMVEQDGQMLIESLDKLVDGRPRRGFTAEDYVTLIQDLRTAYLKDKRT</sequence>
<evidence type="ECO:0008006" key="3">
    <source>
        <dbReference type="Google" id="ProtNLM"/>
    </source>
</evidence>
<evidence type="ECO:0000313" key="1">
    <source>
        <dbReference type="EMBL" id="KAL1589392.1"/>
    </source>
</evidence>
<dbReference type="Proteomes" id="UP000803884">
    <property type="component" value="Unassembled WGS sequence"/>
</dbReference>
<dbReference type="PANTHER" id="PTHR42085:SF2">
    <property type="entry name" value="F-BOX DOMAIN-CONTAINING PROTEIN"/>
    <property type="match status" value="1"/>
</dbReference>
<gene>
    <name evidence="1" type="ORF">WHR41_02328</name>
</gene>